<dbReference type="SUPFAM" id="SSF50978">
    <property type="entry name" value="WD40 repeat-like"/>
    <property type="match status" value="1"/>
</dbReference>
<dbReference type="Pfam" id="PF23335">
    <property type="entry name" value="Beta-prop_IFT80_2nd"/>
    <property type="match status" value="1"/>
</dbReference>
<dbReference type="GO" id="GO:0030992">
    <property type="term" value="C:intraciliary transport particle B"/>
    <property type="evidence" value="ECO:0007669"/>
    <property type="project" value="TreeGrafter"/>
</dbReference>
<dbReference type="SMART" id="SM00320">
    <property type="entry name" value="WD40"/>
    <property type="match status" value="7"/>
</dbReference>
<evidence type="ECO:0000259" key="6">
    <source>
        <dbReference type="Pfam" id="PF23387"/>
    </source>
</evidence>
<evidence type="ECO:0000313" key="7">
    <source>
        <dbReference type="EMBL" id="KAK0404496.1"/>
    </source>
</evidence>
<dbReference type="FunFam" id="2.130.10.10:FF:000298">
    <property type="entry name" value="Intraflagellar transport 80 homolog (Chlamydomonas)"/>
    <property type="match status" value="1"/>
</dbReference>
<dbReference type="InterPro" id="IPR036322">
    <property type="entry name" value="WD40_repeat_dom_sf"/>
</dbReference>
<organism evidence="7 8">
    <name type="scientific">Steinernema hermaphroditum</name>
    <dbReference type="NCBI Taxonomy" id="289476"/>
    <lineage>
        <taxon>Eukaryota</taxon>
        <taxon>Metazoa</taxon>
        <taxon>Ecdysozoa</taxon>
        <taxon>Nematoda</taxon>
        <taxon>Chromadorea</taxon>
        <taxon>Rhabditida</taxon>
        <taxon>Tylenchina</taxon>
        <taxon>Panagrolaimomorpha</taxon>
        <taxon>Strongyloidoidea</taxon>
        <taxon>Steinernematidae</taxon>
        <taxon>Steinernema</taxon>
    </lineage>
</organism>
<dbReference type="InterPro" id="IPR015943">
    <property type="entry name" value="WD40/YVTN_repeat-like_dom_sf"/>
</dbReference>
<evidence type="ECO:0000256" key="1">
    <source>
        <dbReference type="ARBA" id="ARBA00004138"/>
    </source>
</evidence>
<dbReference type="GO" id="GO:0005929">
    <property type="term" value="C:cilium"/>
    <property type="evidence" value="ECO:0007669"/>
    <property type="project" value="UniProtKB-SubCell"/>
</dbReference>
<dbReference type="SUPFAM" id="SSF82171">
    <property type="entry name" value="DPP6 N-terminal domain-like"/>
    <property type="match status" value="1"/>
</dbReference>
<dbReference type="GO" id="GO:0060271">
    <property type="term" value="P:cilium assembly"/>
    <property type="evidence" value="ECO:0007669"/>
    <property type="project" value="TreeGrafter"/>
</dbReference>
<keyword evidence="4" id="KW-0853">WD repeat</keyword>
<comment type="subcellular location">
    <subcellularLocation>
        <location evidence="1">Cell projection</location>
        <location evidence="1">Cilium</location>
    </subcellularLocation>
</comment>
<evidence type="ECO:0000256" key="3">
    <source>
        <dbReference type="ARBA" id="ARBA00023273"/>
    </source>
</evidence>
<dbReference type="EMBL" id="JAUCMV010000004">
    <property type="protein sequence ID" value="KAK0404496.1"/>
    <property type="molecule type" value="Genomic_DNA"/>
</dbReference>
<feature type="repeat" description="WD" evidence="4">
    <location>
        <begin position="105"/>
        <end position="137"/>
    </location>
</feature>
<dbReference type="Proteomes" id="UP001175271">
    <property type="component" value="Unassembled WGS sequence"/>
</dbReference>
<feature type="repeat" description="WD" evidence="4">
    <location>
        <begin position="187"/>
        <end position="219"/>
    </location>
</feature>
<reference evidence="7" key="1">
    <citation type="submission" date="2023-06" db="EMBL/GenBank/DDBJ databases">
        <title>Genomic analysis of the entomopathogenic nematode Steinernema hermaphroditum.</title>
        <authorList>
            <person name="Schwarz E.M."/>
            <person name="Heppert J.K."/>
            <person name="Baniya A."/>
            <person name="Schwartz H.T."/>
            <person name="Tan C.-H."/>
            <person name="Antoshechkin I."/>
            <person name="Sternberg P.W."/>
            <person name="Goodrich-Blair H."/>
            <person name="Dillman A.R."/>
        </authorList>
    </citation>
    <scope>NUCLEOTIDE SEQUENCE</scope>
    <source>
        <strain evidence="7">PS9179</strain>
        <tissue evidence="7">Whole animal</tissue>
    </source>
</reference>
<keyword evidence="3" id="KW-0966">Cell projection</keyword>
<dbReference type="InterPro" id="IPR056157">
    <property type="entry name" value="TPR_IFT80_172_dom"/>
</dbReference>
<keyword evidence="2" id="KW-0969">Cilium</keyword>
<dbReference type="Gene3D" id="2.130.10.10">
    <property type="entry name" value="YVTN repeat-like/Quinoprotein amine dehydrogenase"/>
    <property type="match status" value="2"/>
</dbReference>
<dbReference type="PROSITE" id="PS50082">
    <property type="entry name" value="WD_REPEATS_2"/>
    <property type="match status" value="2"/>
</dbReference>
<proteinExistence type="predicted"/>
<dbReference type="PANTHER" id="PTHR24098:SF0">
    <property type="entry name" value="OUTER SEGMENT 5"/>
    <property type="match status" value="1"/>
</dbReference>
<dbReference type="PANTHER" id="PTHR24098">
    <property type="entry name" value="OUTER SEGMENT 5"/>
    <property type="match status" value="1"/>
</dbReference>
<protein>
    <recommendedName>
        <fullName evidence="9">Intraflagellar transport protein 80</fullName>
    </recommendedName>
</protein>
<dbReference type="InterPro" id="IPR001680">
    <property type="entry name" value="WD40_rpt"/>
</dbReference>
<gene>
    <name evidence="7" type="ORF">QR680_017478</name>
</gene>
<sequence>METPMGPQSVVWRENRHRGIVCAVGWTSGDETVSVGDDQAMLRWSLGSSECSAVAQMRPGVFPTAMHWFPRVAQRQTPVNDVFLLSCTDGKILLVTATGKVEKTIEAHKGAVLRAQWSYDGTGFVSCGEDGNVKMWSRNGMLRSVLASTGRPVYGIEWSGDGSKVLYCSGEHCFIKVLKTQMSAIKWKAHEGVVLCVSWSSQSGLVVSGGEDCRYKVWDSLGRPLFTSGPHEYSITALSWNPDGDLFAVGSFNLIRLCDQHGWSHSLEKLQTGSLTNIAWSADGTQLVASCANGHLLHSHLVDRHVWWSNLEAIQTKRRTITVKDVKSEVARETVELRDRITKMALGFEHLVVTTIRQCYIYSSKNWNTPSIFDLKEGAAILLLLCEKFILLVDGSSMFVVTFEGRVQAQIKLPGTVVSGEAITTRTTGISNDTVVVRDRADPKTVHLFEALTGKPVGSGKIVHQCDVVEVRIDQCGPAMGRKIALVDANADLFVGIVNTFGESQRLLKIGAPIHNIHFNSTNNMLAGLQDTSVLVWTFPSVVFADKQLLQRTTITVDGGGNVSKSPQITNFHGNHVLVRRADGALVDLLVAPFFGGLVEFVAESKWDKAIKLCRLAKDDALWALLAGCAAAEKNFYAAEIAYAAISEAEKVVFLNELRRETNPQMKSAQMVAFSGKVLDFEGALTRSGDIFRAVMTAVAMFQWDRALDLALRERAFLDIVIGYRQRYLKEMGLCETDKRFIAHLSDVEIDWNHIHEKIAEENAKTRH</sequence>
<dbReference type="InterPro" id="IPR056456">
    <property type="entry name" value="Beta-prop_IFT80_2nd"/>
</dbReference>
<evidence type="ECO:0000313" key="8">
    <source>
        <dbReference type="Proteomes" id="UP001175271"/>
    </source>
</evidence>
<keyword evidence="8" id="KW-1185">Reference proteome</keyword>
<evidence type="ECO:0000256" key="2">
    <source>
        <dbReference type="ARBA" id="ARBA00023069"/>
    </source>
</evidence>
<comment type="caution">
    <text evidence="7">The sequence shown here is derived from an EMBL/GenBank/DDBJ whole genome shotgun (WGS) entry which is preliminary data.</text>
</comment>
<dbReference type="PROSITE" id="PS50294">
    <property type="entry name" value="WD_REPEATS_REGION"/>
    <property type="match status" value="2"/>
</dbReference>
<evidence type="ECO:0000256" key="4">
    <source>
        <dbReference type="PROSITE-ProRule" id="PRU00221"/>
    </source>
</evidence>
<accession>A0AA39HER1</accession>
<dbReference type="Pfam" id="PF23387">
    <property type="entry name" value="TPR_IFT80_172"/>
    <property type="match status" value="1"/>
</dbReference>
<evidence type="ECO:0000259" key="5">
    <source>
        <dbReference type="Pfam" id="PF23335"/>
    </source>
</evidence>
<name>A0AA39HER1_9BILA</name>
<feature type="domain" description="IFT80 second beta-propeller" evidence="5">
    <location>
        <begin position="303"/>
        <end position="594"/>
    </location>
</feature>
<feature type="domain" description="IFT80/172/WDR35 TPR" evidence="6">
    <location>
        <begin position="622"/>
        <end position="767"/>
    </location>
</feature>
<dbReference type="AlphaFoldDB" id="A0AA39HER1"/>
<evidence type="ECO:0008006" key="9">
    <source>
        <dbReference type="Google" id="ProtNLM"/>
    </source>
</evidence>
<dbReference type="Pfam" id="PF00400">
    <property type="entry name" value="WD40"/>
    <property type="match status" value="3"/>
</dbReference>